<gene>
    <name evidence="1" type="ORF">DCR58_01375</name>
</gene>
<dbReference type="Proteomes" id="UP000262878">
    <property type="component" value="Unassembled WGS sequence"/>
</dbReference>
<accession>A0A348WLK3</accession>
<dbReference type="EMBL" id="DMUP01000033">
    <property type="protein sequence ID" value="HAR55415.1"/>
    <property type="molecule type" value="Genomic_DNA"/>
</dbReference>
<dbReference type="Gene3D" id="1.10.3210.10">
    <property type="entry name" value="Hypothetical protein af1432"/>
    <property type="match status" value="1"/>
</dbReference>
<protein>
    <submittedName>
        <fullName evidence="1">5'-deoxynucleotidase</fullName>
    </submittedName>
</protein>
<reference evidence="1 2" key="1">
    <citation type="journal article" date="2018" name="Nat. Biotechnol.">
        <title>A standardized bacterial taxonomy based on genome phylogeny substantially revises the tree of life.</title>
        <authorList>
            <person name="Parks D.H."/>
            <person name="Chuvochina M."/>
            <person name="Waite D.W."/>
            <person name="Rinke C."/>
            <person name="Skarshewski A."/>
            <person name="Chaumeil P.A."/>
            <person name="Hugenholtz P."/>
        </authorList>
    </citation>
    <scope>NUCLEOTIDE SEQUENCE [LARGE SCALE GENOMIC DNA]</scope>
    <source>
        <strain evidence="1">UBA9360</strain>
    </source>
</reference>
<name>A0A348WLK3_9GAMM</name>
<dbReference type="SUPFAM" id="SSF109604">
    <property type="entry name" value="HD-domain/PDEase-like"/>
    <property type="match status" value="1"/>
</dbReference>
<comment type="caution">
    <text evidence="1">The sequence shown here is derived from an EMBL/GenBank/DDBJ whole genome shotgun (WGS) entry which is preliminary data.</text>
</comment>
<evidence type="ECO:0000313" key="2">
    <source>
        <dbReference type="Proteomes" id="UP000262878"/>
    </source>
</evidence>
<dbReference type="AlphaFoldDB" id="A0A348WLK3"/>
<proteinExistence type="predicted"/>
<dbReference type="NCBIfam" id="NF003009">
    <property type="entry name" value="PRK03826.1"/>
    <property type="match status" value="1"/>
</dbReference>
<organism evidence="1 2">
    <name type="scientific">Idiomarina baltica</name>
    <dbReference type="NCBI Taxonomy" id="190892"/>
    <lineage>
        <taxon>Bacteria</taxon>
        <taxon>Pseudomonadati</taxon>
        <taxon>Pseudomonadota</taxon>
        <taxon>Gammaproteobacteria</taxon>
        <taxon>Alteromonadales</taxon>
        <taxon>Idiomarinaceae</taxon>
        <taxon>Idiomarina</taxon>
    </lineage>
</organism>
<sequence>MLLDNAFNEGAFGVWDGTPPQSTVFCTLSNQGNIQYHRITTAPQSHPKPSEFVGIMARARNIHRWPLMFSTQKELLCEHIYQTAYVGHLLGAIAADVFGEDINPDKVASLGVFHEVSECYTNDMPSSCKYKSEAIATMVKALEREYEEIALRSLPDAIQARYRPYIVQDKTDIHAALSKAADVICAHMKIEFELMQGNNEFAVAKQQSDRMLAAFRDKYPCVDYFCDTFLDAANATIDTQMQGGDWTKNAINSHI</sequence>
<dbReference type="Pfam" id="PF12917">
    <property type="entry name" value="YfbR-like"/>
    <property type="match status" value="1"/>
</dbReference>
<evidence type="ECO:0000313" key="1">
    <source>
        <dbReference type="EMBL" id="HAR55415.1"/>
    </source>
</evidence>